<dbReference type="GO" id="GO:0005829">
    <property type="term" value="C:cytosol"/>
    <property type="evidence" value="ECO:0007669"/>
    <property type="project" value="TreeGrafter"/>
</dbReference>
<accession>A0A840PHB1</accession>
<dbReference type="GO" id="GO:0004803">
    <property type="term" value="F:transposase activity"/>
    <property type="evidence" value="ECO:0007669"/>
    <property type="project" value="TreeGrafter"/>
</dbReference>
<keyword evidence="5" id="KW-1185">Reference proteome</keyword>
<dbReference type="RefSeq" id="WP_185055241.1">
    <property type="nucleotide sequence ID" value="NZ_BAABIX010000019.1"/>
</dbReference>
<protein>
    <submittedName>
        <fullName evidence="4">Putative transcriptional regulator</fullName>
    </submittedName>
</protein>
<dbReference type="InterPro" id="IPR000835">
    <property type="entry name" value="HTH_MarR-typ"/>
</dbReference>
<feature type="domain" description="Transposase IS30-like HTH" evidence="3">
    <location>
        <begin position="5"/>
        <end position="45"/>
    </location>
</feature>
<dbReference type="GO" id="GO:0003700">
    <property type="term" value="F:DNA-binding transcription factor activity"/>
    <property type="evidence" value="ECO:0007669"/>
    <property type="project" value="InterPro"/>
</dbReference>
<dbReference type="Proteomes" id="UP000578449">
    <property type="component" value="Unassembled WGS sequence"/>
</dbReference>
<dbReference type="InterPro" id="IPR036388">
    <property type="entry name" value="WH-like_DNA-bd_sf"/>
</dbReference>
<dbReference type="InterPro" id="IPR051917">
    <property type="entry name" value="Transposase-Integrase"/>
</dbReference>
<dbReference type="GO" id="GO:0032196">
    <property type="term" value="P:transposition"/>
    <property type="evidence" value="ECO:0007669"/>
    <property type="project" value="TreeGrafter"/>
</dbReference>
<sequence>MPGGRLSYEDRRTIAEGLRDGLTYAEIARRLGRPRSTIGREIARNGGPHGYRAAHAQRATDWRARRRLSPPPGASATTAGRRDPVAVREFEELLTSRLSGIPAMAARVLACLFTSDTGDLTVADLTERLRVSPASISKGVGYLEQVGLIRRERDSRRERYILDDEVWYHAWQAGTRSMTLWAETVRAGVDVLGADTPAGVRLKTASRFFDLLSADMALAAEHYRQTVSGSGDATPGASPGH</sequence>
<evidence type="ECO:0000313" key="5">
    <source>
        <dbReference type="Proteomes" id="UP000578449"/>
    </source>
</evidence>
<evidence type="ECO:0000259" key="2">
    <source>
        <dbReference type="Pfam" id="PF12802"/>
    </source>
</evidence>
<evidence type="ECO:0000256" key="1">
    <source>
        <dbReference type="SAM" id="MobiDB-lite"/>
    </source>
</evidence>
<dbReference type="Pfam" id="PF12802">
    <property type="entry name" value="MarR_2"/>
    <property type="match status" value="1"/>
</dbReference>
<evidence type="ECO:0000313" key="4">
    <source>
        <dbReference type="EMBL" id="MBB5138359.1"/>
    </source>
</evidence>
<organism evidence="4 5">
    <name type="scientific">Thermocatellispora tengchongensis</name>
    <dbReference type="NCBI Taxonomy" id="1073253"/>
    <lineage>
        <taxon>Bacteria</taxon>
        <taxon>Bacillati</taxon>
        <taxon>Actinomycetota</taxon>
        <taxon>Actinomycetes</taxon>
        <taxon>Streptosporangiales</taxon>
        <taxon>Streptosporangiaceae</taxon>
        <taxon>Thermocatellispora</taxon>
    </lineage>
</organism>
<dbReference type="InterPro" id="IPR025246">
    <property type="entry name" value="IS30-like_HTH"/>
</dbReference>
<proteinExistence type="predicted"/>
<dbReference type="PANTHER" id="PTHR10948">
    <property type="entry name" value="TRANSPOSASE"/>
    <property type="match status" value="1"/>
</dbReference>
<gene>
    <name evidence="4" type="ORF">HNP84_008113</name>
</gene>
<dbReference type="SUPFAM" id="SSF46785">
    <property type="entry name" value="Winged helix' DNA-binding domain"/>
    <property type="match status" value="1"/>
</dbReference>
<reference evidence="4 5" key="1">
    <citation type="submission" date="2020-08" db="EMBL/GenBank/DDBJ databases">
        <title>Genomic Encyclopedia of Type Strains, Phase IV (KMG-IV): sequencing the most valuable type-strain genomes for metagenomic binning, comparative biology and taxonomic classification.</title>
        <authorList>
            <person name="Goeker M."/>
        </authorList>
    </citation>
    <scope>NUCLEOTIDE SEQUENCE [LARGE SCALE GENOMIC DNA]</scope>
    <source>
        <strain evidence="4 5">DSM 45615</strain>
    </source>
</reference>
<dbReference type="EMBL" id="JACHGN010000023">
    <property type="protein sequence ID" value="MBB5138359.1"/>
    <property type="molecule type" value="Genomic_DNA"/>
</dbReference>
<dbReference type="Pfam" id="PF13936">
    <property type="entry name" value="HTH_38"/>
    <property type="match status" value="1"/>
</dbReference>
<feature type="domain" description="HTH marR-type" evidence="2">
    <location>
        <begin position="99"/>
        <end position="157"/>
    </location>
</feature>
<name>A0A840PHB1_9ACTN</name>
<feature type="region of interest" description="Disordered" evidence="1">
    <location>
        <begin position="39"/>
        <end position="82"/>
    </location>
</feature>
<evidence type="ECO:0000259" key="3">
    <source>
        <dbReference type="Pfam" id="PF13936"/>
    </source>
</evidence>
<comment type="caution">
    <text evidence="4">The sequence shown here is derived from an EMBL/GenBank/DDBJ whole genome shotgun (WGS) entry which is preliminary data.</text>
</comment>
<dbReference type="AlphaFoldDB" id="A0A840PHB1"/>
<dbReference type="Gene3D" id="1.10.10.10">
    <property type="entry name" value="Winged helix-like DNA-binding domain superfamily/Winged helix DNA-binding domain"/>
    <property type="match status" value="1"/>
</dbReference>
<dbReference type="PANTHER" id="PTHR10948:SF23">
    <property type="entry name" value="TRANSPOSASE INSI FOR INSERTION SEQUENCE ELEMENT IS30A-RELATED"/>
    <property type="match status" value="1"/>
</dbReference>
<dbReference type="InterPro" id="IPR036390">
    <property type="entry name" value="WH_DNA-bd_sf"/>
</dbReference>